<reference evidence="2 3" key="1">
    <citation type="submission" date="2006-03" db="EMBL/GenBank/DDBJ databases">
        <title>Complete sequence of Rhodopseudomonas palustris BisB5.</title>
        <authorList>
            <consortium name="US DOE Joint Genome Institute"/>
            <person name="Copeland A."/>
            <person name="Lucas S."/>
            <person name="Lapidus A."/>
            <person name="Barry K."/>
            <person name="Detter J.C."/>
            <person name="Glavina del Rio T."/>
            <person name="Hammon N."/>
            <person name="Israni S."/>
            <person name="Dalin E."/>
            <person name="Tice H."/>
            <person name="Pitluck S."/>
            <person name="Chain P."/>
            <person name="Malfatti S."/>
            <person name="Shin M."/>
            <person name="Vergez L."/>
            <person name="Schmutz J."/>
            <person name="Larimer F."/>
            <person name="Land M."/>
            <person name="Hauser L."/>
            <person name="Pelletier D.A."/>
            <person name="Kyrpides N."/>
            <person name="Lykidis A."/>
            <person name="Oda Y."/>
            <person name="Harwood C.S."/>
            <person name="Richardson P."/>
        </authorList>
    </citation>
    <scope>NUCLEOTIDE SEQUENCE [LARGE SCALE GENOMIC DNA]</scope>
    <source>
        <strain evidence="2 3">BisB5</strain>
    </source>
</reference>
<organism evidence="2 3">
    <name type="scientific">Rhodopseudomonas palustris (strain BisB5)</name>
    <dbReference type="NCBI Taxonomy" id="316057"/>
    <lineage>
        <taxon>Bacteria</taxon>
        <taxon>Pseudomonadati</taxon>
        <taxon>Pseudomonadota</taxon>
        <taxon>Alphaproteobacteria</taxon>
        <taxon>Hyphomicrobiales</taxon>
        <taxon>Nitrobacteraceae</taxon>
        <taxon>Rhodopseudomonas</taxon>
    </lineage>
</organism>
<dbReference type="Proteomes" id="UP000001818">
    <property type="component" value="Chromosome"/>
</dbReference>
<accession>Q133Y7</accession>
<evidence type="ECO:0000313" key="2">
    <source>
        <dbReference type="EMBL" id="ABE40602.1"/>
    </source>
</evidence>
<dbReference type="KEGG" id="rpd:RPD_3378"/>
<dbReference type="AlphaFoldDB" id="Q133Y7"/>
<dbReference type="HOGENOM" id="CLU_206616_0_0_5"/>
<gene>
    <name evidence="2" type="ordered locus">RPD_3378</name>
</gene>
<sequence length="65" mass="7451">MHMPVFSFEKIAAPVRPNPIANVEHVEKKQRGVIIQMLGRFVEARVKRAPPKNSTDVRFQKKPAE</sequence>
<feature type="region of interest" description="Disordered" evidence="1">
    <location>
        <begin position="46"/>
        <end position="65"/>
    </location>
</feature>
<proteinExistence type="predicted"/>
<evidence type="ECO:0000313" key="3">
    <source>
        <dbReference type="Proteomes" id="UP000001818"/>
    </source>
</evidence>
<protein>
    <submittedName>
        <fullName evidence="2">Uncharacterized protein</fullName>
    </submittedName>
</protein>
<dbReference type="EMBL" id="CP000283">
    <property type="protein sequence ID" value="ABE40602.1"/>
    <property type="molecule type" value="Genomic_DNA"/>
</dbReference>
<name>Q133Y7_RHOPS</name>
<evidence type="ECO:0000256" key="1">
    <source>
        <dbReference type="SAM" id="MobiDB-lite"/>
    </source>
</evidence>